<evidence type="ECO:0000256" key="1">
    <source>
        <dbReference type="SAM" id="MobiDB-lite"/>
    </source>
</evidence>
<feature type="region of interest" description="Disordered" evidence="1">
    <location>
        <begin position="16"/>
        <end position="191"/>
    </location>
</feature>
<feature type="compositionally biased region" description="Pro residues" evidence="1">
    <location>
        <begin position="17"/>
        <end position="28"/>
    </location>
</feature>
<protein>
    <submittedName>
        <fullName evidence="2">(Atlantic silverside) hypothetical protein</fullName>
    </submittedName>
</protein>
<dbReference type="Proteomes" id="UP000677803">
    <property type="component" value="Unassembled WGS sequence"/>
</dbReference>
<sequence>MFNIGFSSLDLQVFHQPPDPNVPLPLPQSRPGSRRNRAICLTKGPRKPRSLYPPTLCLADAESDTLSSSPCSTPMGSLESLSSHSSEQNPSSKPGPPPTDPRTPVGVSSPESSSREEANRTDVESEDALSLSSLPLSDGRRSCSGSAQSLSTLESKESLTPAGHPDLPPKQVIRRRMDTSVANGYQRPGSV</sequence>
<proteinExistence type="predicted"/>
<name>A0A8S4BNM1_9TELE</name>
<feature type="compositionally biased region" description="Basic and acidic residues" evidence="1">
    <location>
        <begin position="113"/>
        <end position="123"/>
    </location>
</feature>
<evidence type="ECO:0000313" key="3">
    <source>
        <dbReference type="Proteomes" id="UP000677803"/>
    </source>
</evidence>
<dbReference type="EMBL" id="CAJRST010037777">
    <property type="protein sequence ID" value="CAG5999624.1"/>
    <property type="molecule type" value="Genomic_DNA"/>
</dbReference>
<accession>A0A8S4BNM1</accession>
<gene>
    <name evidence="2" type="ORF">MMEN_LOCUS18137</name>
</gene>
<evidence type="ECO:0000313" key="2">
    <source>
        <dbReference type="EMBL" id="CAG5999624.1"/>
    </source>
</evidence>
<reference evidence="2" key="1">
    <citation type="submission" date="2021-05" db="EMBL/GenBank/DDBJ databases">
        <authorList>
            <person name="Tigano A."/>
        </authorList>
    </citation>
    <scope>NUCLEOTIDE SEQUENCE</scope>
</reference>
<keyword evidence="3" id="KW-1185">Reference proteome</keyword>
<comment type="caution">
    <text evidence="2">The sequence shown here is derived from an EMBL/GenBank/DDBJ whole genome shotgun (WGS) entry which is preliminary data.</text>
</comment>
<organism evidence="2 3">
    <name type="scientific">Menidia menidia</name>
    <name type="common">Atlantic silverside</name>
    <dbReference type="NCBI Taxonomy" id="238744"/>
    <lineage>
        <taxon>Eukaryota</taxon>
        <taxon>Metazoa</taxon>
        <taxon>Chordata</taxon>
        <taxon>Craniata</taxon>
        <taxon>Vertebrata</taxon>
        <taxon>Euteleostomi</taxon>
        <taxon>Actinopterygii</taxon>
        <taxon>Neopterygii</taxon>
        <taxon>Teleostei</taxon>
        <taxon>Neoteleostei</taxon>
        <taxon>Acanthomorphata</taxon>
        <taxon>Ovalentaria</taxon>
        <taxon>Atherinomorphae</taxon>
        <taxon>Atheriniformes</taxon>
        <taxon>Atherinopsidae</taxon>
        <taxon>Menidiinae</taxon>
        <taxon>Menidia</taxon>
    </lineage>
</organism>
<feature type="compositionally biased region" description="Polar residues" evidence="1">
    <location>
        <begin position="64"/>
        <end position="75"/>
    </location>
</feature>
<feature type="compositionally biased region" description="Low complexity" evidence="1">
    <location>
        <begin position="77"/>
        <end position="92"/>
    </location>
</feature>
<dbReference type="AlphaFoldDB" id="A0A8S4BNM1"/>